<keyword evidence="1" id="KW-1133">Transmembrane helix</keyword>
<organism evidence="2 3">
    <name type="scientific">Pseudomonas phage Noxifer</name>
    <dbReference type="NCBI Taxonomy" id="2006684"/>
    <lineage>
        <taxon>Viruses</taxon>
        <taxon>Duplodnaviria</taxon>
        <taxon>Heunggongvirae</taxon>
        <taxon>Uroviricota</taxon>
        <taxon>Caudoviricetes</taxon>
        <taxon>Chimalliviridae</taxon>
        <taxon>Noxifervirus</taxon>
        <taxon>Noxifervirus noxifer</taxon>
    </lineage>
</organism>
<reference evidence="2 3" key="1">
    <citation type="submission" date="2017-05" db="EMBL/GenBank/DDBJ databases">
        <authorList>
            <person name="Song R."/>
            <person name="Chenine A.L."/>
            <person name="Ruprecht R.M."/>
        </authorList>
    </citation>
    <scope>NUCLEOTIDE SEQUENCE [LARGE SCALE GENOMIC DNA]</scope>
</reference>
<dbReference type="Proteomes" id="UP000224829">
    <property type="component" value="Segment"/>
</dbReference>
<feature type="transmembrane region" description="Helical" evidence="1">
    <location>
        <begin position="82"/>
        <end position="103"/>
    </location>
</feature>
<gene>
    <name evidence="2" type="ORF">NOXIFER_116</name>
</gene>
<keyword evidence="1" id="KW-0472">Membrane</keyword>
<feature type="transmembrane region" description="Helical" evidence="1">
    <location>
        <begin position="6"/>
        <end position="29"/>
    </location>
</feature>
<evidence type="ECO:0000313" key="2">
    <source>
        <dbReference type="EMBL" id="ARV77285.1"/>
    </source>
</evidence>
<keyword evidence="1" id="KW-0812">Transmembrane</keyword>
<accession>A0A1Y0SXM3</accession>
<evidence type="ECO:0000313" key="3">
    <source>
        <dbReference type="Proteomes" id="UP000224829"/>
    </source>
</evidence>
<proteinExistence type="predicted"/>
<dbReference type="EMBL" id="MF063068">
    <property type="protein sequence ID" value="ARV77285.1"/>
    <property type="molecule type" value="Genomic_DNA"/>
</dbReference>
<name>A0A1Y0SXM3_9CAUD</name>
<keyword evidence="3" id="KW-1185">Reference proteome</keyword>
<sequence>MTLHDLAMWILYSAWSNAILWVLVLLTLYMEFRYWRAHTQYNTAIDASYIDPDDPSPDRTLELMQEEFARMRVLTRKWVKRFYWAIAGVLIYALLITAASHYLR</sequence>
<evidence type="ECO:0000256" key="1">
    <source>
        <dbReference type="SAM" id="Phobius"/>
    </source>
</evidence>
<protein>
    <submittedName>
        <fullName evidence="2">Uncharacterized protein</fullName>
    </submittedName>
</protein>